<gene>
    <name evidence="12" type="ORF">L484_007877</name>
</gene>
<evidence type="ECO:0000256" key="2">
    <source>
        <dbReference type="ARBA" id="ARBA00005985"/>
    </source>
</evidence>
<evidence type="ECO:0000256" key="10">
    <source>
        <dbReference type="SAM" id="MobiDB-lite"/>
    </source>
</evidence>
<keyword evidence="9 11" id="KW-0472">Membrane</keyword>
<feature type="transmembrane region" description="Helical" evidence="11">
    <location>
        <begin position="192"/>
        <end position="210"/>
    </location>
</feature>
<dbReference type="STRING" id="981085.W9QGB3"/>
<protein>
    <submittedName>
        <fullName evidence="12">Putative homogentisate phytyltransferase 2</fullName>
    </submittedName>
</protein>
<reference evidence="13" key="1">
    <citation type="submission" date="2013-01" db="EMBL/GenBank/DDBJ databases">
        <title>Draft Genome Sequence of a Mulberry Tree, Morus notabilis C.K. Schneid.</title>
        <authorList>
            <person name="He N."/>
            <person name="Zhao S."/>
        </authorList>
    </citation>
    <scope>NUCLEOTIDE SEQUENCE</scope>
</reference>
<feature type="transmembrane region" description="Helical" evidence="11">
    <location>
        <begin position="154"/>
        <end position="172"/>
    </location>
</feature>
<evidence type="ECO:0000256" key="1">
    <source>
        <dbReference type="ARBA" id="ARBA00004508"/>
    </source>
</evidence>
<dbReference type="GO" id="GO:0016765">
    <property type="term" value="F:transferase activity, transferring alkyl or aryl (other than methyl) groups"/>
    <property type="evidence" value="ECO:0007669"/>
    <property type="project" value="InterPro"/>
</dbReference>
<evidence type="ECO:0000256" key="7">
    <source>
        <dbReference type="ARBA" id="ARBA00022946"/>
    </source>
</evidence>
<keyword evidence="13" id="KW-1185">Reference proteome</keyword>
<keyword evidence="6 11" id="KW-0812">Transmembrane</keyword>
<dbReference type="Pfam" id="PF01040">
    <property type="entry name" value="UbiA"/>
    <property type="match status" value="1"/>
</dbReference>
<evidence type="ECO:0000256" key="8">
    <source>
        <dbReference type="ARBA" id="ARBA00022989"/>
    </source>
</evidence>
<keyword evidence="5 12" id="KW-0808">Transferase</keyword>
<dbReference type="AlphaFoldDB" id="W9QGB3"/>
<evidence type="ECO:0000256" key="9">
    <source>
        <dbReference type="ARBA" id="ARBA00023136"/>
    </source>
</evidence>
<comment type="similarity">
    <text evidence="2">Belongs to the UbiA prenyltransferase family.</text>
</comment>
<comment type="subcellular location">
    <subcellularLocation>
        <location evidence="1">Plastid</location>
        <location evidence="1">Chloroplast membrane</location>
        <topology evidence="1">Multi-pass membrane protein</topology>
    </subcellularLocation>
</comment>
<dbReference type="EMBL" id="KE343596">
    <property type="protein sequence ID" value="EXB36815.1"/>
    <property type="molecule type" value="Genomic_DNA"/>
</dbReference>
<evidence type="ECO:0000313" key="12">
    <source>
        <dbReference type="EMBL" id="EXB36815.1"/>
    </source>
</evidence>
<dbReference type="InterPro" id="IPR044878">
    <property type="entry name" value="UbiA_sf"/>
</dbReference>
<evidence type="ECO:0000256" key="5">
    <source>
        <dbReference type="ARBA" id="ARBA00022679"/>
    </source>
</evidence>
<keyword evidence="3" id="KW-0150">Chloroplast</keyword>
<feature type="compositionally biased region" description="Basic residues" evidence="10">
    <location>
        <begin position="289"/>
        <end position="311"/>
    </location>
</feature>
<dbReference type="GO" id="GO:0031969">
    <property type="term" value="C:chloroplast membrane"/>
    <property type="evidence" value="ECO:0007669"/>
    <property type="project" value="UniProtKB-SubCell"/>
</dbReference>
<keyword evidence="4" id="KW-0934">Plastid</keyword>
<evidence type="ECO:0000256" key="6">
    <source>
        <dbReference type="ARBA" id="ARBA00022692"/>
    </source>
</evidence>
<feature type="transmembrane region" description="Helical" evidence="11">
    <location>
        <begin position="230"/>
        <end position="250"/>
    </location>
</feature>
<keyword evidence="7" id="KW-0809">Transit peptide</keyword>
<evidence type="ECO:0000313" key="13">
    <source>
        <dbReference type="Proteomes" id="UP000030645"/>
    </source>
</evidence>
<keyword evidence="8 11" id="KW-1133">Transmembrane helix</keyword>
<name>W9QGB3_9ROSA</name>
<organism evidence="12 13">
    <name type="scientific">Morus notabilis</name>
    <dbReference type="NCBI Taxonomy" id="981085"/>
    <lineage>
        <taxon>Eukaryota</taxon>
        <taxon>Viridiplantae</taxon>
        <taxon>Streptophyta</taxon>
        <taxon>Embryophyta</taxon>
        <taxon>Tracheophyta</taxon>
        <taxon>Spermatophyta</taxon>
        <taxon>Magnoliopsida</taxon>
        <taxon>eudicotyledons</taxon>
        <taxon>Gunneridae</taxon>
        <taxon>Pentapetalae</taxon>
        <taxon>rosids</taxon>
        <taxon>fabids</taxon>
        <taxon>Rosales</taxon>
        <taxon>Moraceae</taxon>
        <taxon>Moreae</taxon>
        <taxon>Morus</taxon>
    </lineage>
</organism>
<evidence type="ECO:0000256" key="4">
    <source>
        <dbReference type="ARBA" id="ARBA00022640"/>
    </source>
</evidence>
<dbReference type="eggNOG" id="ENOG502QUHT">
    <property type="taxonomic scope" value="Eukaryota"/>
</dbReference>
<dbReference type="InterPro" id="IPR000537">
    <property type="entry name" value="UbiA_prenyltransferase"/>
</dbReference>
<dbReference type="PANTHER" id="PTHR43009:SF10">
    <property type="entry name" value="HOMOGENTISATE SOLANESYLTRANSFERASE, CHLOROPLASTIC"/>
    <property type="match status" value="1"/>
</dbReference>
<dbReference type="PANTHER" id="PTHR43009">
    <property type="entry name" value="HOMOGENTISATE SOLANESYLTRANSFERASE, CHLOROPLASTIC"/>
    <property type="match status" value="1"/>
</dbReference>
<evidence type="ECO:0000256" key="11">
    <source>
        <dbReference type="SAM" id="Phobius"/>
    </source>
</evidence>
<evidence type="ECO:0000256" key="3">
    <source>
        <dbReference type="ARBA" id="ARBA00022528"/>
    </source>
</evidence>
<dbReference type="Gene3D" id="1.10.357.140">
    <property type="entry name" value="UbiA prenyltransferase"/>
    <property type="match status" value="1"/>
</dbReference>
<sequence length="311" mass="35612">MSRAIYQTQGGGKPITLMSKPNSLVVTNRFKRNEDDRLKGELWFCQLLSNKDLRGMTRLRRCWRSCLFARVLVENPQLFKWSLLFKAFPGLIAMLLSNAYYNGINQIYDVDIDRINKPYLPIPAGDISLEQAWYLVIFDVVTGLLILRMMNANIITTSIYCLGLLLGTFYSVPPFRFKQSSLATSIVNPLMAGILHNVGILYATRASLGLPFQWRHNIRTFPAIYGPRKITFLGTGILLVNYIGSMVVAICMPQAFKPYIMVPVHATLSLWLLYETRKLDKANYTKGDSKKKKKKKGDSKKKKKKQFYFEV</sequence>
<proteinExistence type="inferred from homology"/>
<feature type="region of interest" description="Disordered" evidence="10">
    <location>
        <begin position="285"/>
        <end position="311"/>
    </location>
</feature>
<accession>W9QGB3</accession>
<dbReference type="Proteomes" id="UP000030645">
    <property type="component" value="Unassembled WGS sequence"/>
</dbReference>